<dbReference type="Pfam" id="PF01386">
    <property type="entry name" value="Ribosomal_L25p"/>
    <property type="match status" value="1"/>
</dbReference>
<dbReference type="SUPFAM" id="SSF50715">
    <property type="entry name" value="Ribosomal protein L25-like"/>
    <property type="match status" value="1"/>
</dbReference>
<dbReference type="STRING" id="1120990.SAMN03080614_105211"/>
<protein>
    <recommendedName>
        <fullName evidence="5">Large ribosomal subunit protein bL25</fullName>
    </recommendedName>
    <alternativeName>
        <fullName evidence="5">General stress protein CTC</fullName>
    </alternativeName>
</protein>
<dbReference type="InterPro" id="IPR020930">
    <property type="entry name" value="Ribosomal_uL5_bac-type"/>
</dbReference>
<dbReference type="InterPro" id="IPR029751">
    <property type="entry name" value="Ribosomal_L25_dom"/>
</dbReference>
<keyword evidence="9" id="KW-1185">Reference proteome</keyword>
<comment type="function">
    <text evidence="5">This is one of the proteins that binds to the 5S RNA in the ribosome where it forms part of the central protuberance.</text>
</comment>
<sequence>MSISLTVNKREGLKKGEKNRLRRQGFIPGVIYGKDLPNVLISVPYGDFIQALKEGAYGSIVSVIINNESHSAIIKEIQTDLVTGNIIHVDFQKVYSEQRINKEVPIKLVGDEIAKKSAIIQLQKRGIEVRGLPYEIPKQIEVDVSHLTAGTVVSVGQIAFPPGIEVYTPKDEVVLSLVANTGYMEMEPEVSGGDLT</sequence>
<evidence type="ECO:0000259" key="7">
    <source>
        <dbReference type="Pfam" id="PF14693"/>
    </source>
</evidence>
<dbReference type="GO" id="GO:0003735">
    <property type="term" value="F:structural constituent of ribosome"/>
    <property type="evidence" value="ECO:0007669"/>
    <property type="project" value="InterPro"/>
</dbReference>
<dbReference type="CDD" id="cd00495">
    <property type="entry name" value="Ribosomal_L25_TL5_CTC"/>
    <property type="match status" value="1"/>
</dbReference>
<evidence type="ECO:0000256" key="1">
    <source>
        <dbReference type="ARBA" id="ARBA00022730"/>
    </source>
</evidence>
<dbReference type="GO" id="GO:0006412">
    <property type="term" value="P:translation"/>
    <property type="evidence" value="ECO:0007669"/>
    <property type="project" value="UniProtKB-UniRule"/>
</dbReference>
<evidence type="ECO:0000256" key="5">
    <source>
        <dbReference type="HAMAP-Rule" id="MF_01334"/>
    </source>
</evidence>
<dbReference type="Gene3D" id="2.40.240.10">
    <property type="entry name" value="Ribosomal Protein L25, Chain P"/>
    <property type="match status" value="1"/>
</dbReference>
<keyword evidence="1 5" id="KW-0699">rRNA-binding</keyword>
<evidence type="ECO:0000313" key="9">
    <source>
        <dbReference type="Proteomes" id="UP000243819"/>
    </source>
</evidence>
<evidence type="ECO:0000256" key="4">
    <source>
        <dbReference type="ARBA" id="ARBA00023274"/>
    </source>
</evidence>
<dbReference type="Gene3D" id="2.170.120.20">
    <property type="entry name" value="Ribosomal protein L25, beta domain"/>
    <property type="match status" value="1"/>
</dbReference>
<dbReference type="AlphaFoldDB" id="A0A1I0BZ25"/>
<dbReference type="InterPro" id="IPR020057">
    <property type="entry name" value="Ribosomal_bL25_b-dom"/>
</dbReference>
<feature type="domain" description="Large ribosomal subunit protein bL25 L25" evidence="6">
    <location>
        <begin position="5"/>
        <end position="91"/>
    </location>
</feature>
<dbReference type="EMBL" id="FOIF01000052">
    <property type="protein sequence ID" value="SET12280.1"/>
    <property type="molecule type" value="Genomic_DNA"/>
</dbReference>
<dbReference type="HAMAP" id="MF_01334">
    <property type="entry name" value="Ribosomal_bL25_CTC"/>
    <property type="match status" value="1"/>
</dbReference>
<evidence type="ECO:0000256" key="2">
    <source>
        <dbReference type="ARBA" id="ARBA00022884"/>
    </source>
</evidence>
<dbReference type="Pfam" id="PF14693">
    <property type="entry name" value="Ribosomal_TL5_C"/>
    <property type="match status" value="1"/>
</dbReference>
<evidence type="ECO:0000256" key="3">
    <source>
        <dbReference type="ARBA" id="ARBA00022980"/>
    </source>
</evidence>
<accession>A0A1I0BZ25</accession>
<proteinExistence type="inferred from homology"/>
<gene>
    <name evidence="5" type="primary">rplY</name>
    <name evidence="5" type="synonym">ctc</name>
    <name evidence="8" type="ORF">SAMN03080614_105211</name>
</gene>
<evidence type="ECO:0000259" key="6">
    <source>
        <dbReference type="Pfam" id="PF01386"/>
    </source>
</evidence>
<keyword evidence="3 5" id="KW-0689">Ribosomal protein</keyword>
<dbReference type="NCBIfam" id="TIGR00731">
    <property type="entry name" value="bL25_bact_ctc"/>
    <property type="match status" value="1"/>
</dbReference>
<dbReference type="PANTHER" id="PTHR33284:SF1">
    <property type="entry name" value="RIBOSOMAL PROTEIN L25_GLN-TRNA SYNTHETASE, ANTI-CODON-BINDING DOMAIN-CONTAINING PROTEIN"/>
    <property type="match status" value="1"/>
</dbReference>
<keyword evidence="4 5" id="KW-0687">Ribonucleoprotein</keyword>
<dbReference type="RefSeq" id="WP_177159772.1">
    <property type="nucleotide sequence ID" value="NZ_FOIF01000052.1"/>
</dbReference>
<organism evidence="8 9">
    <name type="scientific">Anaerobranca gottschalkii DSM 13577</name>
    <dbReference type="NCBI Taxonomy" id="1120990"/>
    <lineage>
        <taxon>Bacteria</taxon>
        <taxon>Bacillati</taxon>
        <taxon>Bacillota</taxon>
        <taxon>Clostridia</taxon>
        <taxon>Eubacteriales</taxon>
        <taxon>Proteinivoracaceae</taxon>
        <taxon>Anaerobranca</taxon>
    </lineage>
</organism>
<dbReference type="PANTHER" id="PTHR33284">
    <property type="entry name" value="RIBOSOMAL PROTEIN L25/GLN-TRNA SYNTHETASE, ANTI-CODON-BINDING DOMAIN-CONTAINING PROTEIN"/>
    <property type="match status" value="1"/>
</dbReference>
<comment type="subunit">
    <text evidence="5">Part of the 50S ribosomal subunit; part of the 5S rRNA/L5/L18/L25 subcomplex. Contacts the 5S rRNA. Binds to the 5S rRNA independently of L5 and L18.</text>
</comment>
<dbReference type="Proteomes" id="UP000243819">
    <property type="component" value="Unassembled WGS sequence"/>
</dbReference>
<comment type="similarity">
    <text evidence="5">Belongs to the bacterial ribosomal protein bL25 family. CTC subfamily.</text>
</comment>
<dbReference type="InterPro" id="IPR037121">
    <property type="entry name" value="Ribosomal_bL25_C"/>
</dbReference>
<dbReference type="InterPro" id="IPR020056">
    <property type="entry name" value="Rbsml_bL25/Gln-tRNA_synth_N"/>
</dbReference>
<dbReference type="InterPro" id="IPR011035">
    <property type="entry name" value="Ribosomal_bL25/Gln-tRNA_synth"/>
</dbReference>
<dbReference type="GO" id="GO:0022625">
    <property type="term" value="C:cytosolic large ribosomal subunit"/>
    <property type="evidence" value="ECO:0007669"/>
    <property type="project" value="TreeGrafter"/>
</dbReference>
<dbReference type="GO" id="GO:0008097">
    <property type="term" value="F:5S rRNA binding"/>
    <property type="evidence" value="ECO:0007669"/>
    <property type="project" value="InterPro"/>
</dbReference>
<dbReference type="InterPro" id="IPR001021">
    <property type="entry name" value="Ribosomal_bL25_long"/>
</dbReference>
<name>A0A1I0BZ25_9FIRM</name>
<keyword evidence="2 5" id="KW-0694">RNA-binding</keyword>
<feature type="domain" description="Large ribosomal subunit protein bL25 beta" evidence="7">
    <location>
        <begin position="100"/>
        <end position="179"/>
    </location>
</feature>
<evidence type="ECO:0000313" key="8">
    <source>
        <dbReference type="EMBL" id="SET12280.1"/>
    </source>
</evidence>
<reference evidence="9" key="1">
    <citation type="submission" date="2016-10" db="EMBL/GenBank/DDBJ databases">
        <authorList>
            <person name="Varghese N."/>
            <person name="Submissions S."/>
        </authorList>
    </citation>
    <scope>NUCLEOTIDE SEQUENCE [LARGE SCALE GENOMIC DNA]</scope>
    <source>
        <strain evidence="9">DSM 13577</strain>
    </source>
</reference>